<gene>
    <name evidence="2" type="ORF">NBR_LOCUS22703</name>
</gene>
<dbReference type="Gene3D" id="3.40.50.720">
    <property type="entry name" value="NAD(P)-binding Rossmann-like Domain"/>
    <property type="match status" value="1"/>
</dbReference>
<dbReference type="STRING" id="27835.A0A0N4YZN0"/>
<dbReference type="PANTHER" id="PTHR43943">
    <property type="entry name" value="DEHYDROGENASE/REDUCTASE (SDR FAMILY) MEMBER 4"/>
    <property type="match status" value="1"/>
</dbReference>
<dbReference type="Proteomes" id="UP000271162">
    <property type="component" value="Unassembled WGS sequence"/>
</dbReference>
<dbReference type="SUPFAM" id="SSF51735">
    <property type="entry name" value="NAD(P)-binding Rossmann-fold domains"/>
    <property type="match status" value="1"/>
</dbReference>
<dbReference type="EMBL" id="UYSL01028809">
    <property type="protein sequence ID" value="VDL87704.1"/>
    <property type="molecule type" value="Genomic_DNA"/>
</dbReference>
<reference evidence="2 3" key="2">
    <citation type="submission" date="2018-11" db="EMBL/GenBank/DDBJ databases">
        <authorList>
            <consortium name="Pathogen Informatics"/>
        </authorList>
    </citation>
    <scope>NUCLEOTIDE SEQUENCE [LARGE SCALE GENOMIC DNA]</scope>
</reference>
<protein>
    <submittedName>
        <fullName evidence="4">Dehydrogenase/reductase SDR family member 4</fullName>
    </submittedName>
</protein>
<dbReference type="InterPro" id="IPR002347">
    <property type="entry name" value="SDR_fam"/>
</dbReference>
<evidence type="ECO:0000256" key="1">
    <source>
        <dbReference type="ARBA" id="ARBA00006484"/>
    </source>
</evidence>
<dbReference type="OMA" id="FCDPLTM"/>
<evidence type="ECO:0000313" key="2">
    <source>
        <dbReference type="EMBL" id="VDL87704.1"/>
    </source>
</evidence>
<dbReference type="PANTHER" id="PTHR43943:SF2">
    <property type="entry name" value="DEHYDROGENASE_REDUCTASE 4"/>
    <property type="match status" value="1"/>
</dbReference>
<evidence type="ECO:0000313" key="3">
    <source>
        <dbReference type="Proteomes" id="UP000271162"/>
    </source>
</evidence>
<keyword evidence="3" id="KW-1185">Reference proteome</keyword>
<sequence length="288" mass="30374">MVSSGDWSTGELLVQTEAGLGIVKDKSKMSKCHRLEGQVAIVTAATKGIGLAIAERLGAEGAAVVICSRNQKNVDEAVQYLKSKGIAKVDGMAVHVANTEHQKKLIDFTVAKYHKIDILVNNHGINPAFGHILDVQDSVWDKLFEVNVKAGWQLAKLVHPHMVKNGGGNIVFNASIGAYKPGPGIAAYAVTKTTLLGLTKALANGLAKDNIRVNAIAPGVIKTKLSQALWDGDGGEGEKNMVDTLEVPLGRLGVPEECAGAVAFLVSDDAKYITGETILITGGVHARL</sequence>
<dbReference type="WBParaSite" id="NBR_0002270201-mRNA-1">
    <property type="protein sequence ID" value="NBR_0002270201-mRNA-1"/>
    <property type="gene ID" value="NBR_0002270201"/>
</dbReference>
<dbReference type="NCBIfam" id="NF005559">
    <property type="entry name" value="PRK07231.1"/>
    <property type="match status" value="1"/>
</dbReference>
<evidence type="ECO:0000313" key="4">
    <source>
        <dbReference type="WBParaSite" id="NBR_0002270201-mRNA-1"/>
    </source>
</evidence>
<name>A0A0N4YZN0_NIPBR</name>
<dbReference type="InterPro" id="IPR036291">
    <property type="entry name" value="NAD(P)-bd_dom_sf"/>
</dbReference>
<comment type="similarity">
    <text evidence="1">Belongs to the short-chain dehydrogenases/reductases (SDR) family.</text>
</comment>
<dbReference type="GO" id="GO:0004090">
    <property type="term" value="F:carbonyl reductase (NADPH) activity"/>
    <property type="evidence" value="ECO:0007669"/>
    <property type="project" value="TreeGrafter"/>
</dbReference>
<dbReference type="Pfam" id="PF13561">
    <property type="entry name" value="adh_short_C2"/>
    <property type="match status" value="1"/>
</dbReference>
<dbReference type="AlphaFoldDB" id="A0A0N4YZN0"/>
<dbReference type="FunFam" id="3.40.50.720:FF:000084">
    <property type="entry name" value="Short-chain dehydrogenase reductase"/>
    <property type="match status" value="1"/>
</dbReference>
<proteinExistence type="inferred from homology"/>
<organism evidence="4">
    <name type="scientific">Nippostrongylus brasiliensis</name>
    <name type="common">Rat hookworm</name>
    <dbReference type="NCBI Taxonomy" id="27835"/>
    <lineage>
        <taxon>Eukaryota</taxon>
        <taxon>Metazoa</taxon>
        <taxon>Ecdysozoa</taxon>
        <taxon>Nematoda</taxon>
        <taxon>Chromadorea</taxon>
        <taxon>Rhabditida</taxon>
        <taxon>Rhabditina</taxon>
        <taxon>Rhabditomorpha</taxon>
        <taxon>Strongyloidea</taxon>
        <taxon>Heligmosomidae</taxon>
        <taxon>Nippostrongylus</taxon>
    </lineage>
</organism>
<reference evidence="4" key="1">
    <citation type="submission" date="2017-02" db="UniProtKB">
        <authorList>
            <consortium name="WormBaseParasite"/>
        </authorList>
    </citation>
    <scope>IDENTIFICATION</scope>
</reference>
<accession>A0A0N4YZN0</accession>
<dbReference type="PRINTS" id="PR00080">
    <property type="entry name" value="SDRFAMILY"/>
</dbReference>
<dbReference type="PRINTS" id="PR00081">
    <property type="entry name" value="GDHRDH"/>
</dbReference>